<keyword evidence="3" id="KW-1185">Reference proteome</keyword>
<feature type="transmembrane region" description="Helical" evidence="1">
    <location>
        <begin position="185"/>
        <end position="203"/>
    </location>
</feature>
<keyword evidence="1" id="KW-0812">Transmembrane</keyword>
<dbReference type="EMBL" id="MZMT01000050">
    <property type="protein sequence ID" value="PIO42663.1"/>
    <property type="molecule type" value="Genomic_DNA"/>
</dbReference>
<evidence type="ECO:0000256" key="1">
    <source>
        <dbReference type="SAM" id="Phobius"/>
    </source>
</evidence>
<keyword evidence="1" id="KW-0472">Membrane</keyword>
<dbReference type="RefSeq" id="WP_100003314.1">
    <property type="nucleotide sequence ID" value="NZ_CP017943.1"/>
</dbReference>
<comment type="caution">
    <text evidence="2">The sequence shown here is derived from an EMBL/GenBank/DDBJ whole genome shotgun (WGS) entry which is preliminary data.</text>
</comment>
<organism evidence="2 3">
    <name type="scientific">Phyllobacterium zundukense</name>
    <dbReference type="NCBI Taxonomy" id="1867719"/>
    <lineage>
        <taxon>Bacteria</taxon>
        <taxon>Pseudomonadati</taxon>
        <taxon>Pseudomonadota</taxon>
        <taxon>Alphaproteobacteria</taxon>
        <taxon>Hyphomicrobiales</taxon>
        <taxon>Phyllobacteriaceae</taxon>
        <taxon>Phyllobacterium</taxon>
    </lineage>
</organism>
<dbReference type="Proteomes" id="UP000232163">
    <property type="component" value="Unassembled WGS sequence"/>
</dbReference>
<evidence type="ECO:0000313" key="3">
    <source>
        <dbReference type="Proteomes" id="UP000232163"/>
    </source>
</evidence>
<gene>
    <name evidence="2" type="ORF">B5P45_22120</name>
</gene>
<dbReference type="AlphaFoldDB" id="A0A2N9VT45"/>
<evidence type="ECO:0000313" key="2">
    <source>
        <dbReference type="EMBL" id="PIO42663.1"/>
    </source>
</evidence>
<dbReference type="KEGG" id="pht:BLM14_27445"/>
<accession>A0A2N9VT45</accession>
<name>A0A2N9VT45_9HYPH</name>
<feature type="transmembrane region" description="Helical" evidence="1">
    <location>
        <begin position="150"/>
        <end position="173"/>
    </location>
</feature>
<keyword evidence="1" id="KW-1133">Transmembrane helix</keyword>
<feature type="transmembrane region" description="Helical" evidence="1">
    <location>
        <begin position="26"/>
        <end position="48"/>
    </location>
</feature>
<protein>
    <submittedName>
        <fullName evidence="2">Uncharacterized protein</fullName>
    </submittedName>
</protein>
<sequence>MNEPEKPKEEAANDTPLARLYPLLRLLTSGIATGAVVTLLSGSVLGLWHRVSPVETEKVWQVPNEDYKRVLGVLEQSNASLLSLEQIVATYPEASKLVGNLKTDIAEAQATLKQVPYVEKTADVGLSFSFFAPASAQETKTTAEREQDHTIVYSLLGLVAFVLVAFCLLYLFTQDKAKKTFAEKTITSVLGFVFGLLTGSMTGKLK</sequence>
<dbReference type="OrthoDB" id="9949638at2"/>
<reference evidence="2 3" key="1">
    <citation type="journal article" date="2017" name="Int J Environ Stud">
        <title>Does the Miocene-Pliocene relict legume Oxytropis triphylla form nitrogen-fixing nodules with a combination of bacterial strains?</title>
        <authorList>
            <person name="Safronova V."/>
            <person name="Belimov A."/>
            <person name="Sazanova A."/>
            <person name="Kuznetsova I."/>
            <person name="Popova J."/>
            <person name="Andronov E."/>
            <person name="Verkhozina A."/>
            <person name="Tikhonovich I."/>
        </authorList>
    </citation>
    <scope>NUCLEOTIDE SEQUENCE [LARGE SCALE GENOMIC DNA]</scope>
    <source>
        <strain evidence="2 3">Tri-38</strain>
    </source>
</reference>
<proteinExistence type="predicted"/>